<comment type="caution">
    <text evidence="2">The sequence shown here is derived from an EMBL/GenBank/DDBJ whole genome shotgun (WGS) entry which is preliminary data.</text>
</comment>
<reference evidence="2" key="1">
    <citation type="submission" date="2023-07" db="EMBL/GenBank/DDBJ databases">
        <authorList>
            <consortium name="CYATHOMIX"/>
        </authorList>
    </citation>
    <scope>NUCLEOTIDE SEQUENCE</scope>
    <source>
        <strain evidence="2">N/A</strain>
    </source>
</reference>
<evidence type="ECO:0000313" key="3">
    <source>
        <dbReference type="Proteomes" id="UP001176961"/>
    </source>
</evidence>
<proteinExistence type="predicted"/>
<accession>A0AA36GTL7</accession>
<keyword evidence="3" id="KW-1185">Reference proteome</keyword>
<evidence type="ECO:0000256" key="1">
    <source>
        <dbReference type="SAM" id="SignalP"/>
    </source>
</evidence>
<sequence>MNTVMMTLGVFIPCYASQLDCQLCQDLAFALRVATKMGVAKSIDEIMAYRCYMYEKGNVEERCHEVASTLEHVGRDAKKRLINEENIDKWKSEKTLCREFIKLCR</sequence>
<dbReference type="EMBL" id="CATQJL010000223">
    <property type="protein sequence ID" value="CAJ0597945.1"/>
    <property type="molecule type" value="Genomic_DNA"/>
</dbReference>
<dbReference type="AlphaFoldDB" id="A0AA36GTL7"/>
<gene>
    <name evidence="2" type="ORF">CYNAS_LOCUS9928</name>
</gene>
<protein>
    <recommendedName>
        <fullName evidence="4">Saposin B-type domain-containing protein</fullName>
    </recommendedName>
</protein>
<keyword evidence="1" id="KW-0732">Signal</keyword>
<feature type="chain" id="PRO_5041310476" description="Saposin B-type domain-containing protein" evidence="1">
    <location>
        <begin position="17"/>
        <end position="105"/>
    </location>
</feature>
<name>A0AA36GTL7_CYLNA</name>
<organism evidence="2 3">
    <name type="scientific">Cylicocyclus nassatus</name>
    <name type="common">Nematode worm</name>
    <dbReference type="NCBI Taxonomy" id="53992"/>
    <lineage>
        <taxon>Eukaryota</taxon>
        <taxon>Metazoa</taxon>
        <taxon>Ecdysozoa</taxon>
        <taxon>Nematoda</taxon>
        <taxon>Chromadorea</taxon>
        <taxon>Rhabditida</taxon>
        <taxon>Rhabditina</taxon>
        <taxon>Rhabditomorpha</taxon>
        <taxon>Strongyloidea</taxon>
        <taxon>Strongylidae</taxon>
        <taxon>Cylicocyclus</taxon>
    </lineage>
</organism>
<dbReference type="Proteomes" id="UP001176961">
    <property type="component" value="Unassembled WGS sequence"/>
</dbReference>
<feature type="signal peptide" evidence="1">
    <location>
        <begin position="1"/>
        <end position="16"/>
    </location>
</feature>
<evidence type="ECO:0000313" key="2">
    <source>
        <dbReference type="EMBL" id="CAJ0597945.1"/>
    </source>
</evidence>
<evidence type="ECO:0008006" key="4">
    <source>
        <dbReference type="Google" id="ProtNLM"/>
    </source>
</evidence>